<name>A0ABQ5UNT7_9HYPH</name>
<organism evidence="3 4">
    <name type="scientific">Maritalea porphyrae</name>
    <dbReference type="NCBI Taxonomy" id="880732"/>
    <lineage>
        <taxon>Bacteria</taxon>
        <taxon>Pseudomonadati</taxon>
        <taxon>Pseudomonadota</taxon>
        <taxon>Alphaproteobacteria</taxon>
        <taxon>Hyphomicrobiales</taxon>
        <taxon>Devosiaceae</taxon>
        <taxon>Maritalea</taxon>
    </lineage>
</organism>
<evidence type="ECO:0000313" key="4">
    <source>
        <dbReference type="Proteomes" id="UP001161405"/>
    </source>
</evidence>
<keyword evidence="4" id="KW-1185">Reference proteome</keyword>
<reference evidence="3" key="2">
    <citation type="submission" date="2023-01" db="EMBL/GenBank/DDBJ databases">
        <title>Draft genome sequence of Maritalea porphyrae strain NBRC 107169.</title>
        <authorList>
            <person name="Sun Q."/>
            <person name="Mori K."/>
        </authorList>
    </citation>
    <scope>NUCLEOTIDE SEQUENCE</scope>
    <source>
        <strain evidence="3">NBRC 107169</strain>
    </source>
</reference>
<keyword evidence="1" id="KW-0812">Transmembrane</keyword>
<dbReference type="Pfam" id="PF00149">
    <property type="entry name" value="Metallophos"/>
    <property type="match status" value="1"/>
</dbReference>
<dbReference type="PANTHER" id="PTHR42850">
    <property type="entry name" value="METALLOPHOSPHOESTERASE"/>
    <property type="match status" value="1"/>
</dbReference>
<dbReference type="CDD" id="cd00144">
    <property type="entry name" value="MPP_PPP_family"/>
    <property type="match status" value="1"/>
</dbReference>
<dbReference type="InterPro" id="IPR050126">
    <property type="entry name" value="Ap4A_hydrolase"/>
</dbReference>
<comment type="caution">
    <text evidence="3">The sequence shown here is derived from an EMBL/GenBank/DDBJ whole genome shotgun (WGS) entry which is preliminary data.</text>
</comment>
<feature type="domain" description="Calcineurin-like phosphoesterase" evidence="2">
    <location>
        <begin position="27"/>
        <end position="225"/>
    </location>
</feature>
<protein>
    <submittedName>
        <fullName evidence="3">Serine/threonine protein phosphatase</fullName>
    </submittedName>
</protein>
<evidence type="ECO:0000259" key="2">
    <source>
        <dbReference type="Pfam" id="PF00149"/>
    </source>
</evidence>
<dbReference type="EMBL" id="BSNI01000002">
    <property type="protein sequence ID" value="GLQ16950.1"/>
    <property type="molecule type" value="Genomic_DNA"/>
</dbReference>
<reference evidence="3" key="1">
    <citation type="journal article" date="2014" name="Int. J. Syst. Evol. Microbiol.">
        <title>Complete genome of a new Firmicutes species belonging to the dominant human colonic microbiota ('Ruminococcus bicirculans') reveals two chromosomes and a selective capacity to utilize plant glucans.</title>
        <authorList>
            <consortium name="NISC Comparative Sequencing Program"/>
            <person name="Wegmann U."/>
            <person name="Louis P."/>
            <person name="Goesmann A."/>
            <person name="Henrissat B."/>
            <person name="Duncan S.H."/>
            <person name="Flint H.J."/>
        </authorList>
    </citation>
    <scope>NUCLEOTIDE SEQUENCE</scope>
    <source>
        <strain evidence="3">NBRC 107169</strain>
    </source>
</reference>
<evidence type="ECO:0000313" key="3">
    <source>
        <dbReference type="EMBL" id="GLQ16950.1"/>
    </source>
</evidence>
<dbReference type="Proteomes" id="UP001161405">
    <property type="component" value="Unassembled WGS sequence"/>
</dbReference>
<dbReference type="SUPFAM" id="SSF56300">
    <property type="entry name" value="Metallo-dependent phosphatases"/>
    <property type="match status" value="1"/>
</dbReference>
<dbReference type="PANTHER" id="PTHR42850:SF4">
    <property type="entry name" value="ZINC-DEPENDENT ENDOPOLYPHOSPHATASE"/>
    <property type="match status" value="1"/>
</dbReference>
<sequence>MGRRRQFIEGPFGPFLVLAYVMFMTRPIYAIGDIHGQIEMLHESLERIERDGGKDAKIVFLGDYVDRGASSDKVIELLMDGVQAGKNWTCLLGNHDRMFTMFLEDYPRTDYRLKPGYDWFHKNIGGVETMAAYGVEVHSERRLFQIHEEAKQAVPQSHLDFLSTLPLTLEQDNLLFVHAGIKPGLALKEQHPDDLVWIREGFLDHTAPYPWLVVHGHTTIDAATHYGNRINLDSGAGYGKPLSTAVFEGGESWLLTDEGRQALTP</sequence>
<proteinExistence type="predicted"/>
<gene>
    <name evidence="3" type="ORF">GCM10007879_11990</name>
</gene>
<dbReference type="Gene3D" id="3.60.21.10">
    <property type="match status" value="1"/>
</dbReference>
<evidence type="ECO:0000256" key="1">
    <source>
        <dbReference type="SAM" id="Phobius"/>
    </source>
</evidence>
<keyword evidence="1" id="KW-0472">Membrane</keyword>
<dbReference type="InterPro" id="IPR029052">
    <property type="entry name" value="Metallo-depent_PP-like"/>
</dbReference>
<accession>A0ABQ5UNT7</accession>
<keyword evidence="1" id="KW-1133">Transmembrane helix</keyword>
<dbReference type="InterPro" id="IPR004843">
    <property type="entry name" value="Calcineurin-like_PHP"/>
</dbReference>
<feature type="transmembrane region" description="Helical" evidence="1">
    <location>
        <begin position="12"/>
        <end position="32"/>
    </location>
</feature>